<evidence type="ECO:0000256" key="6">
    <source>
        <dbReference type="ARBA" id="ARBA00022989"/>
    </source>
</evidence>
<dbReference type="InterPro" id="IPR022646">
    <property type="entry name" value="SecD/SecF_CS"/>
</dbReference>
<dbReference type="InterPro" id="IPR022813">
    <property type="entry name" value="SecD/SecF_arch_bac"/>
</dbReference>
<dbReference type="HAMAP" id="MF_01463_B">
    <property type="entry name" value="SecD_B"/>
    <property type="match status" value="1"/>
</dbReference>
<protein>
    <recommendedName>
        <fullName evidence="10 11">Protein translocase subunit SecD</fullName>
    </recommendedName>
</protein>
<dbReference type="FunFam" id="1.20.1640.10:FF:000004">
    <property type="entry name" value="Protein translocase subunit SecD"/>
    <property type="match status" value="1"/>
</dbReference>
<dbReference type="PRINTS" id="PR00702">
    <property type="entry name" value="ACRIFLAVINRP"/>
</dbReference>
<dbReference type="NCBIfam" id="TIGR00916">
    <property type="entry name" value="2A0604s01"/>
    <property type="match status" value="1"/>
</dbReference>
<dbReference type="Pfam" id="PF02355">
    <property type="entry name" value="SecD_SecF_C"/>
    <property type="match status" value="1"/>
</dbReference>
<evidence type="ECO:0000313" key="16">
    <source>
        <dbReference type="EMBL" id="SJM96300.1"/>
    </source>
</evidence>
<feature type="domain" description="SecD export protein N-terminal TM" evidence="13">
    <location>
        <begin position="19"/>
        <end position="119"/>
    </location>
</feature>
<evidence type="ECO:0000259" key="13">
    <source>
        <dbReference type="Pfam" id="PF13721"/>
    </source>
</evidence>
<dbReference type="InterPro" id="IPR005791">
    <property type="entry name" value="SecD"/>
</dbReference>
<accession>A0A1R4HK68</accession>
<dbReference type="InterPro" id="IPR001036">
    <property type="entry name" value="Acrflvin-R"/>
</dbReference>
<dbReference type="EMBL" id="FUKI01000167">
    <property type="protein sequence ID" value="SJM96300.1"/>
    <property type="molecule type" value="Genomic_DNA"/>
</dbReference>
<keyword evidence="7 11" id="KW-0811">Translocation</keyword>
<feature type="transmembrane region" description="Helical" evidence="11">
    <location>
        <begin position="496"/>
        <end position="516"/>
    </location>
</feature>
<comment type="subcellular location">
    <subcellularLocation>
        <location evidence="1 11">Cell membrane</location>
        <topology evidence="1 11">Multi-pass membrane protein</topology>
    </subcellularLocation>
</comment>
<gene>
    <name evidence="11 16" type="primary">secD</name>
    <name evidence="16" type="ORF">CRENPOLYSF1_870017</name>
</gene>
<evidence type="ECO:0000256" key="3">
    <source>
        <dbReference type="ARBA" id="ARBA00022475"/>
    </source>
</evidence>
<dbReference type="Pfam" id="PF21760">
    <property type="entry name" value="SecD_1st"/>
    <property type="match status" value="1"/>
</dbReference>
<keyword evidence="3 11" id="KW-1003">Cell membrane</keyword>
<feature type="transmembrane region" description="Helical" evidence="11">
    <location>
        <begin position="565"/>
        <end position="587"/>
    </location>
</feature>
<dbReference type="InterPro" id="IPR027398">
    <property type="entry name" value="SecD-TM"/>
</dbReference>
<comment type="subunit">
    <text evidence="11">Forms a complex with SecF. Part of the essential Sec protein translocation apparatus which comprises SecA, SecYEG and auxiliary proteins SecDF-YajC and YidC.</text>
</comment>
<dbReference type="Pfam" id="PF22599">
    <property type="entry name" value="SecDF_P1_head"/>
    <property type="match status" value="1"/>
</dbReference>
<feature type="transmembrane region" description="Helical" evidence="11">
    <location>
        <begin position="593"/>
        <end position="621"/>
    </location>
</feature>
<dbReference type="PANTHER" id="PTHR30081">
    <property type="entry name" value="PROTEIN-EXPORT MEMBRANE PROTEIN SEC"/>
    <property type="match status" value="1"/>
</dbReference>
<dbReference type="AlphaFoldDB" id="A0A1R4HK68"/>
<feature type="transmembrane region" description="Helical" evidence="11">
    <location>
        <begin position="470"/>
        <end position="489"/>
    </location>
</feature>
<comment type="similarity">
    <text evidence="9 11">Belongs to the SecD/SecF family. SecD subfamily.</text>
</comment>
<dbReference type="GO" id="GO:0006605">
    <property type="term" value="P:protein targeting"/>
    <property type="evidence" value="ECO:0007669"/>
    <property type="project" value="UniProtKB-UniRule"/>
</dbReference>
<evidence type="ECO:0000256" key="4">
    <source>
        <dbReference type="ARBA" id="ARBA00022692"/>
    </source>
</evidence>
<dbReference type="InterPro" id="IPR048631">
    <property type="entry name" value="SecD_1st"/>
</dbReference>
<sequence length="631" mass="69160">MSPDTDERSLIVGTQKMQNHFPLWKNILILAIFFISLVYALPNLYSEDPSVQISSNLTTVTLKDQSARIEAAIKAAALPTKAFETKDKQILARFNNTDDQLKAADILRDQLGNDYTVALNLAPTTPTWLRALGADAMYLGLDLRGGVHFLLEVDMDAAVKQAEERYTDDVRTALRTAKIRYLAVVKDPDFIKIKLKAIEDKPALLALLSKELRTLNVTEPAAQDQVWLKISELEVRDIKKSAVAQNMTTLRNRVNQLGVAEPVIQQQGENRIVVQLPGVQDTTRAKEILGTTATLEYRLVDTEHDAQQALQGHVPVNSKLYYEKNGAPILLNRRIIVTGDQIVDSSSGADEDGRPSVNITLNGVGATKMGKLTQANVGKPMAVVFIEYKVDTKIVNGEKVRHKEKVEKVISVATINGVFSKRFQTTGLDSPQEARNLSLMLRAGALAAPIDIVEERTVGPSLGQDNINKGFLSFIIGFVAVVLFMVVFYRMFGLIANLALAFNVVIVVSILSMLQATLTLPGIAGIILTVGMSVDANVLIFERIKEEIRNGSSPQTSIFAGYEKAFATILDSHVTNLVVAIVLFAFGTGSVKGFAVTLIIGILSSMFTAITGTRMVINWIYGHRKVEKLSI</sequence>
<dbReference type="InterPro" id="IPR048634">
    <property type="entry name" value="SecD_SecF_C"/>
</dbReference>
<feature type="transmembrane region" description="Helical" evidence="11">
    <location>
        <begin position="26"/>
        <end position="45"/>
    </location>
</feature>
<feature type="domain" description="Protein translocase subunit SecDF P1" evidence="14">
    <location>
        <begin position="243"/>
        <end position="301"/>
    </location>
</feature>
<dbReference type="FunFam" id="3.30.1360.200:FF:000001">
    <property type="entry name" value="Protein translocase subunit SecD"/>
    <property type="match status" value="1"/>
</dbReference>
<dbReference type="SUPFAM" id="SSF82866">
    <property type="entry name" value="Multidrug efflux transporter AcrB transmembrane domain"/>
    <property type="match status" value="1"/>
</dbReference>
<organism evidence="16 17">
    <name type="scientific">Crenothrix polyspora</name>
    <dbReference type="NCBI Taxonomy" id="360316"/>
    <lineage>
        <taxon>Bacteria</taxon>
        <taxon>Pseudomonadati</taxon>
        <taxon>Pseudomonadota</taxon>
        <taxon>Gammaproteobacteria</taxon>
        <taxon>Methylococcales</taxon>
        <taxon>Crenotrichaceae</taxon>
        <taxon>Crenothrix</taxon>
    </lineage>
</organism>
<dbReference type="GO" id="GO:0005886">
    <property type="term" value="C:plasma membrane"/>
    <property type="evidence" value="ECO:0007669"/>
    <property type="project" value="UniProtKB-SubCell"/>
</dbReference>
<feature type="domain" description="SecDF P1 head subdomain" evidence="15">
    <location>
        <begin position="320"/>
        <end position="448"/>
    </location>
</feature>
<evidence type="ECO:0000259" key="12">
    <source>
        <dbReference type="Pfam" id="PF02355"/>
    </source>
</evidence>
<evidence type="ECO:0000256" key="8">
    <source>
        <dbReference type="ARBA" id="ARBA00023136"/>
    </source>
</evidence>
<dbReference type="Gene3D" id="3.30.1360.200">
    <property type="match status" value="1"/>
</dbReference>
<evidence type="ECO:0000256" key="10">
    <source>
        <dbReference type="ARBA" id="ARBA00068220"/>
    </source>
</evidence>
<keyword evidence="2 11" id="KW-0813">Transport</keyword>
<evidence type="ECO:0000259" key="14">
    <source>
        <dbReference type="Pfam" id="PF21760"/>
    </source>
</evidence>
<evidence type="ECO:0000256" key="9">
    <source>
        <dbReference type="ARBA" id="ARBA00060774"/>
    </source>
</evidence>
<feature type="domain" description="Protein export membrane protein SecD/SecF C-terminal" evidence="12">
    <location>
        <begin position="450"/>
        <end position="610"/>
    </location>
</feature>
<evidence type="ECO:0000256" key="2">
    <source>
        <dbReference type="ARBA" id="ARBA00022448"/>
    </source>
</evidence>
<dbReference type="PANTHER" id="PTHR30081:SF1">
    <property type="entry name" value="PROTEIN TRANSLOCASE SUBUNIT SECD"/>
    <property type="match status" value="1"/>
</dbReference>
<keyword evidence="5 11" id="KW-0653">Protein transport</keyword>
<keyword evidence="4 11" id="KW-0812">Transmembrane</keyword>
<dbReference type="InterPro" id="IPR054384">
    <property type="entry name" value="SecDF_P1_head"/>
</dbReference>
<keyword evidence="17" id="KW-1185">Reference proteome</keyword>
<proteinExistence type="inferred from homology"/>
<evidence type="ECO:0000256" key="5">
    <source>
        <dbReference type="ARBA" id="ARBA00022927"/>
    </source>
</evidence>
<feature type="transmembrane region" description="Helical" evidence="11">
    <location>
        <begin position="522"/>
        <end position="544"/>
    </location>
</feature>
<comment type="function">
    <text evidence="11">Part of the Sec protein translocase complex. Interacts with the SecYEG preprotein conducting channel. SecDF uses the proton motive force (PMF) to complete protein translocation after the ATP-dependent function of SecA.</text>
</comment>
<dbReference type="GO" id="GO:0043952">
    <property type="term" value="P:protein transport by the Sec complex"/>
    <property type="evidence" value="ECO:0007669"/>
    <property type="project" value="UniProtKB-UniRule"/>
</dbReference>
<keyword evidence="8 11" id="KW-0472">Membrane</keyword>
<dbReference type="Proteomes" id="UP000195667">
    <property type="component" value="Unassembled WGS sequence"/>
</dbReference>
<dbReference type="InterPro" id="IPR055344">
    <property type="entry name" value="SecD_SecF_C_bact"/>
</dbReference>
<evidence type="ECO:0000256" key="7">
    <source>
        <dbReference type="ARBA" id="ARBA00023010"/>
    </source>
</evidence>
<dbReference type="Gene3D" id="3.30.70.3400">
    <property type="match status" value="2"/>
</dbReference>
<dbReference type="GO" id="GO:0015450">
    <property type="term" value="F:protein-transporting ATPase activity"/>
    <property type="evidence" value="ECO:0007669"/>
    <property type="project" value="InterPro"/>
</dbReference>
<dbReference type="Gene3D" id="1.20.1640.10">
    <property type="entry name" value="Multidrug efflux transporter AcrB transmembrane domain"/>
    <property type="match status" value="1"/>
</dbReference>
<reference evidence="17" key="1">
    <citation type="submission" date="2017-02" db="EMBL/GenBank/DDBJ databases">
        <authorList>
            <person name="Daims H."/>
        </authorList>
    </citation>
    <scope>NUCLEOTIDE SEQUENCE [LARGE SCALE GENOMIC DNA]</scope>
</reference>
<dbReference type="Pfam" id="PF13721">
    <property type="entry name" value="SecD-TM1"/>
    <property type="match status" value="1"/>
</dbReference>
<evidence type="ECO:0000256" key="1">
    <source>
        <dbReference type="ARBA" id="ARBA00004651"/>
    </source>
</evidence>
<evidence type="ECO:0000313" key="17">
    <source>
        <dbReference type="Proteomes" id="UP000195667"/>
    </source>
</evidence>
<dbReference type="NCBIfam" id="TIGR01129">
    <property type="entry name" value="secD"/>
    <property type="match status" value="1"/>
</dbReference>
<evidence type="ECO:0000256" key="11">
    <source>
        <dbReference type="HAMAP-Rule" id="MF_01463"/>
    </source>
</evidence>
<dbReference type="FunFam" id="3.30.70.3400:FF:000003">
    <property type="entry name" value="Preprotein translocase subunit SecD"/>
    <property type="match status" value="1"/>
</dbReference>
<name>A0A1R4HK68_9GAMM</name>
<dbReference type="Pfam" id="PF07549">
    <property type="entry name" value="Sec_GG"/>
    <property type="match status" value="1"/>
</dbReference>
<dbReference type="GO" id="GO:0065002">
    <property type="term" value="P:intracellular protein transmembrane transport"/>
    <property type="evidence" value="ECO:0007669"/>
    <property type="project" value="UniProtKB-UniRule"/>
</dbReference>
<keyword evidence="6 11" id="KW-1133">Transmembrane helix</keyword>
<evidence type="ECO:0000259" key="15">
    <source>
        <dbReference type="Pfam" id="PF22599"/>
    </source>
</evidence>